<feature type="domain" description="Polymerase/histidinol phosphatase N-terminal" evidence="1">
    <location>
        <begin position="4"/>
        <end position="69"/>
    </location>
</feature>
<proteinExistence type="predicted"/>
<protein>
    <submittedName>
        <fullName evidence="2">PHP domain-containing protein</fullName>
    </submittedName>
</protein>
<dbReference type="InterPro" id="IPR003141">
    <property type="entry name" value="Pol/His_phosphatase_N"/>
</dbReference>
<gene>
    <name evidence="2" type="ORF">HYY20_10520</name>
</gene>
<dbReference type="EMBL" id="JACPRF010000321">
    <property type="protein sequence ID" value="MBI2877305.1"/>
    <property type="molecule type" value="Genomic_DNA"/>
</dbReference>
<accession>A0A932FW10</accession>
<dbReference type="Proteomes" id="UP000769766">
    <property type="component" value="Unassembled WGS sequence"/>
</dbReference>
<dbReference type="Gene3D" id="3.20.20.140">
    <property type="entry name" value="Metal-dependent hydrolases"/>
    <property type="match status" value="1"/>
</dbReference>
<evidence type="ECO:0000313" key="2">
    <source>
        <dbReference type="EMBL" id="MBI2877305.1"/>
    </source>
</evidence>
<dbReference type="GO" id="GO:0035312">
    <property type="term" value="F:5'-3' DNA exonuclease activity"/>
    <property type="evidence" value="ECO:0007669"/>
    <property type="project" value="TreeGrafter"/>
</dbReference>
<dbReference type="GO" id="GO:0004534">
    <property type="term" value="F:5'-3' RNA exonuclease activity"/>
    <property type="evidence" value="ECO:0007669"/>
    <property type="project" value="TreeGrafter"/>
</dbReference>
<dbReference type="InterPro" id="IPR016195">
    <property type="entry name" value="Pol/histidinol_Pase-like"/>
</dbReference>
<evidence type="ECO:0000259" key="1">
    <source>
        <dbReference type="SMART" id="SM00481"/>
    </source>
</evidence>
<dbReference type="PANTHER" id="PTHR42924">
    <property type="entry name" value="EXONUCLEASE"/>
    <property type="match status" value="1"/>
</dbReference>
<comment type="caution">
    <text evidence="2">The sequence shown here is derived from an EMBL/GenBank/DDBJ whole genome shotgun (WGS) entry which is preliminary data.</text>
</comment>
<dbReference type="InterPro" id="IPR052018">
    <property type="entry name" value="PHP_domain"/>
</dbReference>
<dbReference type="PANTHER" id="PTHR42924:SF3">
    <property type="entry name" value="POLYMERASE_HISTIDINOL PHOSPHATASE N-TERMINAL DOMAIN-CONTAINING PROTEIN"/>
    <property type="match status" value="1"/>
</dbReference>
<dbReference type="Gene3D" id="1.10.150.650">
    <property type="match status" value="1"/>
</dbReference>
<dbReference type="CDD" id="cd07438">
    <property type="entry name" value="PHP_HisPPase_AMP"/>
    <property type="match status" value="1"/>
</dbReference>
<dbReference type="Pfam" id="PF02811">
    <property type="entry name" value="PHP"/>
    <property type="match status" value="1"/>
</dbReference>
<dbReference type="SMART" id="SM00481">
    <property type="entry name" value="POLIIIAc"/>
    <property type="match status" value="1"/>
</dbReference>
<organism evidence="2 3">
    <name type="scientific">Tectimicrobiota bacterium</name>
    <dbReference type="NCBI Taxonomy" id="2528274"/>
    <lineage>
        <taxon>Bacteria</taxon>
        <taxon>Pseudomonadati</taxon>
        <taxon>Nitrospinota/Tectimicrobiota group</taxon>
        <taxon>Candidatus Tectimicrobiota</taxon>
    </lineage>
</organism>
<dbReference type="AlphaFoldDB" id="A0A932FW10"/>
<sequence length="290" mass="32730">MDRIDLHIHTWASDGKHSPRGVVQLARQQGLRAIAITDHDCVNGIEEALQAGKDEGIEVIPGIELSVQYKHFKDVHILGYYLSWTEPRLQEDLAAFQQRRLERGEKMISKINLQLLREGRKAVLDYQEVLREAKGAVGRPHLARKLVEKGSATTHDEAFARYLLPNNIPKAKLSPQEAILLIREARGLAVLAHPNLVSSDLRVQEELIGEFRSLGLEGIESIYLGCRPEDAQLYRRLSQAWNLLVTGGSDFHGDEARGDLGMTFSSQPLNYPLVERLKERYLTVYGELPQ</sequence>
<evidence type="ECO:0000313" key="3">
    <source>
        <dbReference type="Proteomes" id="UP000769766"/>
    </source>
</evidence>
<reference evidence="2" key="1">
    <citation type="submission" date="2020-07" db="EMBL/GenBank/DDBJ databases">
        <title>Huge and variable diversity of episymbiotic CPR bacteria and DPANN archaea in groundwater ecosystems.</title>
        <authorList>
            <person name="He C.Y."/>
            <person name="Keren R."/>
            <person name="Whittaker M."/>
            <person name="Farag I.F."/>
            <person name="Doudna J."/>
            <person name="Cate J.H.D."/>
            <person name="Banfield J.F."/>
        </authorList>
    </citation>
    <scope>NUCLEOTIDE SEQUENCE</scope>
    <source>
        <strain evidence="2">NC_groundwater_672_Ag_B-0.1um_62_36</strain>
    </source>
</reference>
<dbReference type="InterPro" id="IPR004013">
    <property type="entry name" value="PHP_dom"/>
</dbReference>
<dbReference type="SUPFAM" id="SSF89550">
    <property type="entry name" value="PHP domain-like"/>
    <property type="match status" value="1"/>
</dbReference>
<name>A0A932FW10_UNCTE</name>